<accession>A0A9W6SWH0</accession>
<dbReference type="GO" id="GO:0042162">
    <property type="term" value="F:telomeric DNA binding"/>
    <property type="evidence" value="ECO:0007669"/>
    <property type="project" value="TreeGrafter"/>
</dbReference>
<feature type="compositionally biased region" description="Basic and acidic residues" evidence="9">
    <location>
        <begin position="341"/>
        <end position="354"/>
    </location>
</feature>
<reference evidence="12" key="1">
    <citation type="submission" date="2023-04" db="EMBL/GenBank/DDBJ databases">
        <title>Candida boidinii NBRC 10035.</title>
        <authorList>
            <person name="Ichikawa N."/>
            <person name="Sato H."/>
            <person name="Tonouchi N."/>
        </authorList>
    </citation>
    <scope>NUCLEOTIDE SEQUENCE</scope>
    <source>
        <strain evidence="12">NBRC 10035</strain>
    </source>
</reference>
<feature type="compositionally biased region" description="Basic and acidic residues" evidence="9">
    <location>
        <begin position="444"/>
        <end position="459"/>
    </location>
</feature>
<evidence type="ECO:0000256" key="7">
    <source>
        <dbReference type="ARBA" id="ARBA00023242"/>
    </source>
</evidence>
<proteinExistence type="inferred from homology"/>
<name>A0A9W6SWH0_CANBO</name>
<dbReference type="Gene3D" id="1.10.10.2170">
    <property type="match status" value="1"/>
</dbReference>
<feature type="compositionally biased region" description="Polar residues" evidence="9">
    <location>
        <begin position="218"/>
        <end position="227"/>
    </location>
</feature>
<evidence type="ECO:0000256" key="8">
    <source>
        <dbReference type="RuleBase" id="RU367107"/>
    </source>
</evidence>
<evidence type="ECO:0000313" key="12">
    <source>
        <dbReference type="EMBL" id="GME67589.1"/>
    </source>
</evidence>
<dbReference type="Pfam" id="PF11626">
    <property type="entry name" value="Rap1_C"/>
    <property type="match status" value="1"/>
</dbReference>
<evidence type="ECO:0000256" key="9">
    <source>
        <dbReference type="SAM" id="MobiDB-lite"/>
    </source>
</evidence>
<comment type="function">
    <text evidence="8">Involved in the regulation of telomere length, clustering and has a specific role in telomere position effect (TPE).</text>
</comment>
<comment type="caution">
    <text evidence="12">The sequence shown here is derived from an EMBL/GenBank/DDBJ whole genome shotgun (WGS) entry which is preliminary data.</text>
</comment>
<comment type="similarity">
    <text evidence="1 8">Belongs to the RAP1 family.</text>
</comment>
<comment type="subunit">
    <text evidence="8">Homodimer.</text>
</comment>
<feature type="region of interest" description="Disordered" evidence="9">
    <location>
        <begin position="182"/>
        <end position="231"/>
    </location>
</feature>
<sequence length="686" mass="76020">MQQLHQHPPPLPPQLLRKNLKRKLKRKKMLLIDPSKPFNEDDYKNINLYPGALLPPSKISPQNKKSIKFTSVEDEVILELIRRNPHLRATHSFFTQIATLPSLSGHTGNSVRFRFRKVITPNLDFVYDVDPKTNELKLDPETKEPIKIQELPELIKSQYTAEEDYILCSKILNFKQNASGITPASSSKLEPKESDESIEEDTEKDEKIGKEEPKSEETSNGDATTTESSKDSFDAAATAAAAAAAASTLTSALKAAATIPSVSSVLAAAGRKRRSNPNAIPESLFQELKDVNPRHSAMSWRDRYRKFASQYGLDKYVAYYEECLKNGEAPQPMKNLSSRANRSDGSRKRKREEAEAAAAAAAATASSGVSSSTDDKSHETAAPKDKKSKTSASTSTATTTTTEDEKKDKKSKKSKRKATDEISDDVEAKKQRTDASNQADELDELARISVERQNDESKQQHGYLNDAEEARAVASLASAVSADTTRIAREAAAVVEAATGSTETDIDGVVSDETKDDKSDPNAMSGANIFEIMEEAHKALEEHLKSENAAQKALESVDSLTKISPIDNRKDKDTDELIKTVSESFEKAKTEKMSKSEIFQLLFEKASVNSKWSSHWYECSSGDLSVMLSAIKNYLLNDELELKDTKGYWTLEQDELLKKGNEDDIKELVKIHGADNVEKRKSKFED</sequence>
<gene>
    <name evidence="12" type="ORF">Cboi02_000098500</name>
</gene>
<feature type="compositionally biased region" description="Low complexity" evidence="9">
    <location>
        <begin position="390"/>
        <end position="401"/>
    </location>
</feature>
<keyword evidence="5" id="KW-0010">Activator</keyword>
<dbReference type="InterPro" id="IPR009057">
    <property type="entry name" value="Homeodomain-like_sf"/>
</dbReference>
<evidence type="ECO:0000313" key="13">
    <source>
        <dbReference type="Proteomes" id="UP001165120"/>
    </source>
</evidence>
<dbReference type="Gene3D" id="1.10.10.60">
    <property type="entry name" value="Homeodomain-like"/>
    <property type="match status" value="2"/>
</dbReference>
<evidence type="ECO:0000259" key="10">
    <source>
        <dbReference type="Pfam" id="PF09197"/>
    </source>
</evidence>
<keyword evidence="6" id="KW-0804">Transcription</keyword>
<dbReference type="Proteomes" id="UP001165120">
    <property type="component" value="Unassembled WGS sequence"/>
</dbReference>
<feature type="domain" description="TRF2-interacting telomeric protein/Rap1 C-terminal" evidence="11">
    <location>
        <begin position="603"/>
        <end position="681"/>
    </location>
</feature>
<dbReference type="AlphaFoldDB" id="A0A9W6SWH0"/>
<dbReference type="EMBL" id="BSXN01000204">
    <property type="protein sequence ID" value="GME67589.1"/>
    <property type="molecule type" value="Genomic_DNA"/>
</dbReference>
<dbReference type="PANTHER" id="PTHR16466">
    <property type="entry name" value="TELOMERE REPEAT-BINDING FACTOR 2-INTERACTING PROTEIN 1"/>
    <property type="match status" value="1"/>
</dbReference>
<keyword evidence="13" id="KW-1185">Reference proteome</keyword>
<comment type="subcellular location">
    <subcellularLocation>
        <location evidence="8">Nucleus</location>
    </subcellularLocation>
    <subcellularLocation>
        <location evidence="8">Chromosome</location>
        <location evidence="8">Telomere</location>
    </subcellularLocation>
</comment>
<keyword evidence="2 8" id="KW-0158">Chromosome</keyword>
<dbReference type="PANTHER" id="PTHR16466:SF6">
    <property type="entry name" value="TELOMERIC REPEAT-BINDING FACTOR 2-INTERACTING PROTEIN 1"/>
    <property type="match status" value="1"/>
</dbReference>
<evidence type="ECO:0000256" key="5">
    <source>
        <dbReference type="ARBA" id="ARBA00023159"/>
    </source>
</evidence>
<evidence type="ECO:0000256" key="4">
    <source>
        <dbReference type="ARBA" id="ARBA00023015"/>
    </source>
</evidence>
<feature type="region of interest" description="Disordered" evidence="9">
    <location>
        <begin position="327"/>
        <end position="465"/>
    </location>
</feature>
<dbReference type="Pfam" id="PF09197">
    <property type="entry name" value="Rap1-DNA-bind"/>
    <property type="match status" value="1"/>
</dbReference>
<keyword evidence="4" id="KW-0805">Transcription regulation</keyword>
<evidence type="ECO:0000256" key="6">
    <source>
        <dbReference type="ARBA" id="ARBA00023163"/>
    </source>
</evidence>
<feature type="compositionally biased region" description="Basic and acidic residues" evidence="9">
    <location>
        <begin position="373"/>
        <end position="385"/>
    </location>
</feature>
<feature type="domain" description="Rap1 DNA-binding" evidence="10">
    <location>
        <begin position="159"/>
        <end position="337"/>
    </location>
</feature>
<feature type="region of interest" description="Disordered" evidence="9">
    <location>
        <begin position="496"/>
        <end position="524"/>
    </location>
</feature>
<dbReference type="SUPFAM" id="SSF46689">
    <property type="entry name" value="Homeodomain-like"/>
    <property type="match status" value="2"/>
</dbReference>
<evidence type="ECO:0000259" key="11">
    <source>
        <dbReference type="Pfam" id="PF11626"/>
    </source>
</evidence>
<dbReference type="InterPro" id="IPR039595">
    <property type="entry name" value="TE2IP/Rap1"/>
</dbReference>
<dbReference type="InterPro" id="IPR021661">
    <property type="entry name" value="Rap1_C"/>
</dbReference>
<organism evidence="12 13">
    <name type="scientific">Candida boidinii</name>
    <name type="common">Yeast</name>
    <dbReference type="NCBI Taxonomy" id="5477"/>
    <lineage>
        <taxon>Eukaryota</taxon>
        <taxon>Fungi</taxon>
        <taxon>Dikarya</taxon>
        <taxon>Ascomycota</taxon>
        <taxon>Saccharomycotina</taxon>
        <taxon>Pichiomycetes</taxon>
        <taxon>Pichiales</taxon>
        <taxon>Pichiaceae</taxon>
        <taxon>Ogataea</taxon>
        <taxon>Ogataea/Candida clade</taxon>
    </lineage>
</organism>
<keyword evidence="3 8" id="KW-0779">Telomere</keyword>
<evidence type="ECO:0000256" key="3">
    <source>
        <dbReference type="ARBA" id="ARBA00022895"/>
    </source>
</evidence>
<protein>
    <recommendedName>
        <fullName evidence="8">DNA-binding protein RAP1</fullName>
    </recommendedName>
</protein>
<evidence type="ECO:0000256" key="2">
    <source>
        <dbReference type="ARBA" id="ARBA00022454"/>
    </source>
</evidence>
<dbReference type="InterPro" id="IPR038104">
    <property type="entry name" value="Rap1_C_sf"/>
</dbReference>
<dbReference type="CDD" id="cd11655">
    <property type="entry name" value="rap1_myb-like"/>
    <property type="match status" value="1"/>
</dbReference>
<dbReference type="InterPro" id="IPR015280">
    <property type="entry name" value="Rap1_DNA-bd"/>
</dbReference>
<feature type="compositionally biased region" description="Low complexity" evidence="9">
    <location>
        <begin position="356"/>
        <end position="372"/>
    </location>
</feature>
<dbReference type="GO" id="GO:0070187">
    <property type="term" value="C:shelterin complex"/>
    <property type="evidence" value="ECO:0007669"/>
    <property type="project" value="TreeGrafter"/>
</dbReference>
<dbReference type="GO" id="GO:0010833">
    <property type="term" value="P:telomere maintenance via telomere lengthening"/>
    <property type="evidence" value="ECO:0007669"/>
    <property type="project" value="UniProtKB-UniRule"/>
</dbReference>
<feature type="compositionally biased region" description="Basic and acidic residues" evidence="9">
    <location>
        <begin position="204"/>
        <end position="217"/>
    </location>
</feature>
<keyword evidence="7 8" id="KW-0539">Nucleus</keyword>
<dbReference type="GO" id="GO:0031848">
    <property type="term" value="P:protection from non-homologous end joining at telomere"/>
    <property type="evidence" value="ECO:0007669"/>
    <property type="project" value="TreeGrafter"/>
</dbReference>
<evidence type="ECO:0000256" key="1">
    <source>
        <dbReference type="ARBA" id="ARBA00010467"/>
    </source>
</evidence>